<dbReference type="AlphaFoldDB" id="A0AAJ5UAP6"/>
<evidence type="ECO:0000256" key="2">
    <source>
        <dbReference type="ARBA" id="ARBA00023002"/>
    </source>
</evidence>
<accession>A0AAJ5UAP6</accession>
<evidence type="ECO:0000313" key="4">
    <source>
        <dbReference type="EMBL" id="WBG91894.1"/>
    </source>
</evidence>
<proteinExistence type="inferred from homology"/>
<feature type="domain" description="Flavodoxin-like fold" evidence="3">
    <location>
        <begin position="1"/>
        <end position="168"/>
    </location>
</feature>
<comment type="similarity">
    <text evidence="1">Belongs to the NAD(P)H dehydrogenase (quinone) family.</text>
</comment>
<dbReference type="InterPro" id="IPR003680">
    <property type="entry name" value="Flavodoxin_fold"/>
</dbReference>
<sequence length="194" mass="21620">MHALIVVAHPDRDSFTHAVARAVTNEIRSPHTFEIADLIAEGFDPRYGEADLALFRNQSAPPADVVAEQKRIDRADALVLVYPVYWWSFPGVLKGWIDRVFTSGWAYGEAPEGKINKKLGRLQVHLLGIGGANLRTYARRGYYAAMRTQIDEGIFDYVGAAVKTSELILLPDADSPETHLETARQTGRRLFAEP</sequence>
<dbReference type="GO" id="GO:0003955">
    <property type="term" value="F:NAD(P)H dehydrogenase (quinone) activity"/>
    <property type="evidence" value="ECO:0007669"/>
    <property type="project" value="TreeGrafter"/>
</dbReference>
<gene>
    <name evidence="4" type="ORF">N5580_04925</name>
</gene>
<dbReference type="PANTHER" id="PTHR10204">
    <property type="entry name" value="NAD P H OXIDOREDUCTASE-RELATED"/>
    <property type="match status" value="1"/>
</dbReference>
<keyword evidence="5" id="KW-1185">Reference proteome</keyword>
<dbReference type="KEGG" id="kpie:N5580_04925"/>
<dbReference type="Proteomes" id="UP001211544">
    <property type="component" value="Chromosome"/>
</dbReference>
<dbReference type="EMBL" id="CP104758">
    <property type="protein sequence ID" value="WBG91894.1"/>
    <property type="molecule type" value="Genomic_DNA"/>
</dbReference>
<keyword evidence="2" id="KW-0560">Oxidoreductase</keyword>
<organism evidence="4 5">
    <name type="scientific">Pantoea piersonii</name>
    <dbReference type="NCBI Taxonomy" id="2364647"/>
    <lineage>
        <taxon>Bacteria</taxon>
        <taxon>Pseudomonadati</taxon>
        <taxon>Pseudomonadota</taxon>
        <taxon>Gammaproteobacteria</taxon>
        <taxon>Enterobacterales</taxon>
        <taxon>Erwiniaceae</taxon>
        <taxon>Pantoea</taxon>
    </lineage>
</organism>
<evidence type="ECO:0000313" key="5">
    <source>
        <dbReference type="Proteomes" id="UP001211544"/>
    </source>
</evidence>
<dbReference type="Gene3D" id="3.40.50.360">
    <property type="match status" value="1"/>
</dbReference>
<dbReference type="RefSeq" id="WP_269949987.1">
    <property type="nucleotide sequence ID" value="NZ_CP104758.1"/>
</dbReference>
<evidence type="ECO:0000256" key="1">
    <source>
        <dbReference type="ARBA" id="ARBA00006252"/>
    </source>
</evidence>
<evidence type="ECO:0000259" key="3">
    <source>
        <dbReference type="Pfam" id="PF02525"/>
    </source>
</evidence>
<dbReference type="SUPFAM" id="SSF52218">
    <property type="entry name" value="Flavoproteins"/>
    <property type="match status" value="1"/>
</dbReference>
<dbReference type="InterPro" id="IPR051545">
    <property type="entry name" value="NAD(P)H_dehydrogenase_qn"/>
</dbReference>
<dbReference type="GO" id="GO:0005829">
    <property type="term" value="C:cytosol"/>
    <property type="evidence" value="ECO:0007669"/>
    <property type="project" value="TreeGrafter"/>
</dbReference>
<name>A0AAJ5UAP6_9GAMM</name>
<dbReference type="InterPro" id="IPR029039">
    <property type="entry name" value="Flavoprotein-like_sf"/>
</dbReference>
<reference evidence="4 5" key="1">
    <citation type="journal article" date="2022" name="J Glob Antimicrob Resist">
        <title>First complete genome of a multidrug resistant strain of the novel human pathogen Kalamiella piersonii (GABEKP28) identified in human saliva.</title>
        <authorList>
            <person name="McDonagh F."/>
            <person name="Singh N.K."/>
            <person name="Venkateswaran K."/>
            <person name="Lonappan A.M."/>
            <person name="Hallahan B."/>
            <person name="Tuohy A."/>
            <person name="Burke L."/>
            <person name="Kovarova A."/>
            <person name="Miliotis G."/>
        </authorList>
    </citation>
    <scope>NUCLEOTIDE SEQUENCE [LARGE SCALE GENOMIC DNA]</scope>
    <source>
        <strain evidence="4 5">GABEKP28</strain>
    </source>
</reference>
<dbReference type="Pfam" id="PF02525">
    <property type="entry name" value="Flavodoxin_2"/>
    <property type="match status" value="1"/>
</dbReference>
<dbReference type="PANTHER" id="PTHR10204:SF34">
    <property type="entry name" value="NAD(P)H DEHYDROGENASE [QUINONE] 1 ISOFORM 1"/>
    <property type="match status" value="1"/>
</dbReference>
<protein>
    <submittedName>
        <fullName evidence="4">NAD(P)H-dependent oxidoreductase</fullName>
    </submittedName>
</protein>